<dbReference type="Proteomes" id="UP000663829">
    <property type="component" value="Unassembled WGS sequence"/>
</dbReference>
<evidence type="ECO:0000313" key="4">
    <source>
        <dbReference type="EMBL" id="CAF4360960.1"/>
    </source>
</evidence>
<dbReference type="InterPro" id="IPR050843">
    <property type="entry name" value="Glycosyl_Hydrlase_38"/>
</dbReference>
<feature type="chain" id="PRO_5035607595" description="Glycoside hydrolase family 38 N-terminal domain-containing protein" evidence="1">
    <location>
        <begin position="17"/>
        <end position="224"/>
    </location>
</feature>
<dbReference type="GO" id="GO:0005764">
    <property type="term" value="C:lysosome"/>
    <property type="evidence" value="ECO:0007669"/>
    <property type="project" value="TreeGrafter"/>
</dbReference>
<name>A0A815T0I6_9BILA</name>
<dbReference type="EMBL" id="CAJNOQ010022269">
    <property type="protein sequence ID" value="CAF1498948.1"/>
    <property type="molecule type" value="Genomic_DNA"/>
</dbReference>
<dbReference type="EMBL" id="CAJOBC010087781">
    <property type="protein sequence ID" value="CAF4360960.1"/>
    <property type="molecule type" value="Genomic_DNA"/>
</dbReference>
<feature type="domain" description="Glycoside hydrolase family 38 N-terminal" evidence="2">
    <location>
        <begin position="41"/>
        <end position="220"/>
    </location>
</feature>
<comment type="caution">
    <text evidence="3">The sequence shown here is derived from an EMBL/GenBank/DDBJ whole genome shotgun (WGS) entry which is preliminary data.</text>
</comment>
<evidence type="ECO:0000259" key="2">
    <source>
        <dbReference type="Pfam" id="PF01074"/>
    </source>
</evidence>
<proteinExistence type="predicted"/>
<evidence type="ECO:0000256" key="1">
    <source>
        <dbReference type="SAM" id="SignalP"/>
    </source>
</evidence>
<feature type="signal peptide" evidence="1">
    <location>
        <begin position="1"/>
        <end position="16"/>
    </location>
</feature>
<dbReference type="FunFam" id="3.20.110.10:FF:000011">
    <property type="entry name" value="Lysosomal alpha-mannosidase, putative"/>
    <property type="match status" value="1"/>
</dbReference>
<dbReference type="InterPro" id="IPR011330">
    <property type="entry name" value="Glyco_hydro/deAcase_b/a-brl"/>
</dbReference>
<evidence type="ECO:0000313" key="3">
    <source>
        <dbReference type="EMBL" id="CAF1498948.1"/>
    </source>
</evidence>
<dbReference type="InterPro" id="IPR027291">
    <property type="entry name" value="Glyco_hydro_38_N_sf"/>
</dbReference>
<dbReference type="Pfam" id="PF01074">
    <property type="entry name" value="Glyco_hydro_38N"/>
    <property type="match status" value="1"/>
</dbReference>
<dbReference type="PANTHER" id="PTHR11607">
    <property type="entry name" value="ALPHA-MANNOSIDASE"/>
    <property type="match status" value="1"/>
</dbReference>
<dbReference type="GO" id="GO:0004559">
    <property type="term" value="F:alpha-mannosidase activity"/>
    <property type="evidence" value="ECO:0007669"/>
    <property type="project" value="InterPro"/>
</dbReference>
<dbReference type="AlphaFoldDB" id="A0A815T0I6"/>
<dbReference type="SUPFAM" id="SSF88713">
    <property type="entry name" value="Glycoside hydrolase/deacetylase"/>
    <property type="match status" value="1"/>
</dbReference>
<keyword evidence="5" id="KW-1185">Reference proteome</keyword>
<dbReference type="Gene3D" id="3.20.110.10">
    <property type="entry name" value="Glycoside hydrolase 38, N terminal domain"/>
    <property type="match status" value="1"/>
</dbReference>
<sequence length="224" mass="25866">MYILIVVTFIIAACYGAPYKVKPFNSCGYEACNLGQPDKLNVHLVAHTHDDVGWLKTVDQYYYGARSDIQRASVQYILDSVIESLVQNPERRFIYVEIAFFWRWWNQQSQEIQDTVKQLVNDGRLEFISGGWCMNDEGATHYNSIIDQHTLGFQFLNDTFGECARPKIGWQIDPFGHSREVASLFAQMGFDGTFFGRVDYQDKDQRNKTKTMEMIWKASANLGQ</sequence>
<keyword evidence="1" id="KW-0732">Signal</keyword>
<dbReference type="GO" id="GO:0006013">
    <property type="term" value="P:mannose metabolic process"/>
    <property type="evidence" value="ECO:0007669"/>
    <property type="project" value="InterPro"/>
</dbReference>
<evidence type="ECO:0000313" key="5">
    <source>
        <dbReference type="Proteomes" id="UP000663829"/>
    </source>
</evidence>
<dbReference type="OrthoDB" id="2016903at2759"/>
<dbReference type="InterPro" id="IPR000602">
    <property type="entry name" value="Glyco_hydro_38_N"/>
</dbReference>
<protein>
    <recommendedName>
        <fullName evidence="2">Glycoside hydrolase family 38 N-terminal domain-containing protein</fullName>
    </recommendedName>
</protein>
<dbReference type="PANTHER" id="PTHR11607:SF3">
    <property type="entry name" value="LYSOSOMAL ALPHA-MANNOSIDASE"/>
    <property type="match status" value="1"/>
</dbReference>
<dbReference type="Proteomes" id="UP000681722">
    <property type="component" value="Unassembled WGS sequence"/>
</dbReference>
<gene>
    <name evidence="3" type="ORF">GPM918_LOCUS36593</name>
    <name evidence="4" type="ORF">SRO942_LOCUS37338</name>
</gene>
<accession>A0A815T0I6</accession>
<organism evidence="3 5">
    <name type="scientific">Didymodactylos carnosus</name>
    <dbReference type="NCBI Taxonomy" id="1234261"/>
    <lineage>
        <taxon>Eukaryota</taxon>
        <taxon>Metazoa</taxon>
        <taxon>Spiralia</taxon>
        <taxon>Gnathifera</taxon>
        <taxon>Rotifera</taxon>
        <taxon>Eurotatoria</taxon>
        <taxon>Bdelloidea</taxon>
        <taxon>Philodinida</taxon>
        <taxon>Philodinidae</taxon>
        <taxon>Didymodactylos</taxon>
    </lineage>
</organism>
<reference evidence="3" key="1">
    <citation type="submission" date="2021-02" db="EMBL/GenBank/DDBJ databases">
        <authorList>
            <person name="Nowell W R."/>
        </authorList>
    </citation>
    <scope>NUCLEOTIDE SEQUENCE</scope>
</reference>